<name>A0ABS5M8U2_9BACI</name>
<reference evidence="2 3" key="1">
    <citation type="submission" date="2021-05" db="EMBL/GenBank/DDBJ databases">
        <title>Ornithinibacillus massiliensis sp. nov.</title>
        <authorList>
            <person name="Iwaza R."/>
            <person name="Lagier J.-C."/>
            <person name="Raoult D."/>
        </authorList>
    </citation>
    <scope>NUCLEOTIDE SEQUENCE [LARGE SCALE GENOMIC DNA]</scope>
    <source>
        <strain evidence="2 3">Marseille-P3601</strain>
    </source>
</reference>
<keyword evidence="1" id="KW-0812">Transmembrane</keyword>
<feature type="transmembrane region" description="Helical" evidence="1">
    <location>
        <begin position="55"/>
        <end position="75"/>
    </location>
</feature>
<sequence>MVIITYSLAGLYAVLTGIAAIAQWKEKGFQIQRCLFLLVSISMLFIMWIPNKTNVVISFVLAFVFLHVLAIIEGMKTQGRINWRHHMTRFAFHTLLTFLLIRNLL</sequence>
<keyword evidence="3" id="KW-1185">Reference proteome</keyword>
<feature type="transmembrane region" description="Helical" evidence="1">
    <location>
        <begin position="6"/>
        <end position="24"/>
    </location>
</feature>
<comment type="caution">
    <text evidence="2">The sequence shown here is derived from an EMBL/GenBank/DDBJ whole genome shotgun (WGS) entry which is preliminary data.</text>
</comment>
<dbReference type="EMBL" id="JAGXBY010000001">
    <property type="protein sequence ID" value="MBS3678729.1"/>
    <property type="molecule type" value="Genomic_DNA"/>
</dbReference>
<keyword evidence="1" id="KW-1133">Transmembrane helix</keyword>
<evidence type="ECO:0000313" key="2">
    <source>
        <dbReference type="EMBL" id="MBS3678729.1"/>
    </source>
</evidence>
<evidence type="ECO:0000256" key="1">
    <source>
        <dbReference type="SAM" id="Phobius"/>
    </source>
</evidence>
<dbReference type="RefSeq" id="WP_211740832.1">
    <property type="nucleotide sequence ID" value="NZ_JAGXBY010000001.1"/>
</dbReference>
<gene>
    <name evidence="2" type="ORF">KGF86_00720</name>
</gene>
<proteinExistence type="predicted"/>
<protein>
    <submittedName>
        <fullName evidence="2">Uncharacterized protein</fullName>
    </submittedName>
</protein>
<accession>A0ABS5M8U2</accession>
<feature type="transmembrane region" description="Helical" evidence="1">
    <location>
        <begin position="31"/>
        <end position="49"/>
    </location>
</feature>
<evidence type="ECO:0000313" key="3">
    <source>
        <dbReference type="Proteomes" id="UP000681870"/>
    </source>
</evidence>
<dbReference type="Proteomes" id="UP000681870">
    <property type="component" value="Unassembled WGS sequence"/>
</dbReference>
<feature type="transmembrane region" description="Helical" evidence="1">
    <location>
        <begin position="87"/>
        <end position="104"/>
    </location>
</feature>
<keyword evidence="1" id="KW-0472">Membrane</keyword>
<organism evidence="2 3">
    <name type="scientific">Ornithinibacillus massiliensis</name>
    <dbReference type="NCBI Taxonomy" id="1944633"/>
    <lineage>
        <taxon>Bacteria</taxon>
        <taxon>Bacillati</taxon>
        <taxon>Bacillota</taxon>
        <taxon>Bacilli</taxon>
        <taxon>Bacillales</taxon>
        <taxon>Bacillaceae</taxon>
        <taxon>Ornithinibacillus</taxon>
    </lineage>
</organism>